<dbReference type="EMBL" id="BTSX01000005">
    <property type="protein sequence ID" value="GMS98458.1"/>
    <property type="molecule type" value="Genomic_DNA"/>
</dbReference>
<dbReference type="AlphaFoldDB" id="A0AAV5TVB8"/>
<evidence type="ECO:0000313" key="3">
    <source>
        <dbReference type="Proteomes" id="UP001432027"/>
    </source>
</evidence>
<feature type="non-terminal residue" evidence="2">
    <location>
        <position position="928"/>
    </location>
</feature>
<reference evidence="2" key="1">
    <citation type="submission" date="2023-10" db="EMBL/GenBank/DDBJ databases">
        <title>Genome assembly of Pristionchus species.</title>
        <authorList>
            <person name="Yoshida K."/>
            <person name="Sommer R.J."/>
        </authorList>
    </citation>
    <scope>NUCLEOTIDE SEQUENCE</scope>
    <source>
        <strain evidence="2">RS0144</strain>
    </source>
</reference>
<keyword evidence="1" id="KW-0175">Coiled coil</keyword>
<gene>
    <name evidence="2" type="ORF">PENTCL1PPCAC_20633</name>
</gene>
<accession>A0AAV5TVB8</accession>
<feature type="coiled-coil region" evidence="1">
    <location>
        <begin position="579"/>
        <end position="610"/>
    </location>
</feature>
<feature type="coiled-coil region" evidence="1">
    <location>
        <begin position="487"/>
        <end position="514"/>
    </location>
</feature>
<protein>
    <submittedName>
        <fullName evidence="2">Uncharacterized protein</fullName>
    </submittedName>
</protein>
<proteinExistence type="predicted"/>
<dbReference type="Proteomes" id="UP001432027">
    <property type="component" value="Unassembled WGS sequence"/>
</dbReference>
<organism evidence="2 3">
    <name type="scientific">Pristionchus entomophagus</name>
    <dbReference type="NCBI Taxonomy" id="358040"/>
    <lineage>
        <taxon>Eukaryota</taxon>
        <taxon>Metazoa</taxon>
        <taxon>Ecdysozoa</taxon>
        <taxon>Nematoda</taxon>
        <taxon>Chromadorea</taxon>
        <taxon>Rhabditida</taxon>
        <taxon>Rhabditina</taxon>
        <taxon>Diplogasteromorpha</taxon>
        <taxon>Diplogasteroidea</taxon>
        <taxon>Neodiplogasteridae</taxon>
        <taxon>Pristionchus</taxon>
    </lineage>
</organism>
<comment type="caution">
    <text evidence="2">The sequence shown here is derived from an EMBL/GenBank/DDBJ whole genome shotgun (WGS) entry which is preliminary data.</text>
</comment>
<keyword evidence="3" id="KW-1185">Reference proteome</keyword>
<sequence length="928" mass="105707">MIDITKIDVQEYFRVRREFLEHRRAYQSIFSTKTAFTLAELTEIERKWNKLRISLDMAAARADHASLPHALAELSEWIAQGRALLNSHIKLAGAEPSKDRLALHQALTAHNKHFSDLHRRRDILEVHGVEVTAEQLEPLKLRMDNIAEEAPSRAATLRALLAHATSRAYIAELEDKMRLWQSADSLALLNRWIKEYKQLAGENPRAKCAQHLDTLRRTTAADPTLDGPAMVAKVEQEGQETLRRFDGLLDILLKLRLLWTEFEEELWRLEELAVTGLRTKQNTLAAESDAVSALEAQAEQLAPMLSTSARLAVEMRLAQLLAKKGDLAKMPVYTTRLVVELGYPSTSKEPVDAPIKKPVSHSSQIIVVLKTIEERLKLLTSSPSQRPEFSQKAQQMELQRRSTNLKTLRPVMEDIEQRVEAIKRSETPDIKEEIAKTRRLVYALAGGPFGELVDTSEYKKQLDDMEARKTVRVQLSPEYISKIVIRLRTAIDRHETSEREVEETEREVEECLAILGPDVPEEVKTAWRVKRDDIFTFRRVKQQLEEIEAGKASPSLRELHHLGVLLSRLDTLPLSSLPGARLEARLAASKERVERETERKLKQLEMAGEEEVTAARELLTQSPSECLGESAALRQRRERVLRSLDAKMDLFRRLQAFYDAVKYVRSRAAAHNTITVDQRDAVAAEIRDILSRADSEWRIDAERLRTEVVAIQGSFFQLEFDRVNEKLSLLIHDLEKLLALNVRRRDFLDALDDFLRTADAFADDCSSAATSTTTPEKNRENIEQITNELSERLEERGVQLMQLQQAAEMAVVHFSVPATVKRERRRRMGDQGEPTFEDLYARLSALVDAPLPNEDDFPGAHGELLQRIRAAEMAESALLEDIESAPTTTDEQAKRLLALKARLADLQHSRKQLALRVIRNYLDIINAR</sequence>
<evidence type="ECO:0000313" key="2">
    <source>
        <dbReference type="EMBL" id="GMS98458.1"/>
    </source>
</evidence>
<name>A0AAV5TVB8_9BILA</name>
<evidence type="ECO:0000256" key="1">
    <source>
        <dbReference type="SAM" id="Coils"/>
    </source>
</evidence>